<protein>
    <submittedName>
        <fullName evidence="1">Uncharacterized protein</fullName>
    </submittedName>
</protein>
<name>A0ACC1LRS6_9FUNG</name>
<dbReference type="Proteomes" id="UP001140096">
    <property type="component" value="Unassembled WGS sequence"/>
</dbReference>
<keyword evidence="2" id="KW-1185">Reference proteome</keyword>
<gene>
    <name evidence="1" type="ORF">H4S07_000551</name>
</gene>
<reference evidence="1" key="1">
    <citation type="submission" date="2022-07" db="EMBL/GenBank/DDBJ databases">
        <title>Phylogenomic reconstructions and comparative analyses of Kickxellomycotina fungi.</title>
        <authorList>
            <person name="Reynolds N.K."/>
            <person name="Stajich J.E."/>
            <person name="Barry K."/>
            <person name="Grigoriev I.V."/>
            <person name="Crous P."/>
            <person name="Smith M.E."/>
        </authorList>
    </citation>
    <scope>NUCLEOTIDE SEQUENCE</scope>
    <source>
        <strain evidence="1">CBS 102833</strain>
    </source>
</reference>
<comment type="caution">
    <text evidence="1">The sequence shown here is derived from an EMBL/GenBank/DDBJ whole genome shotgun (WGS) entry which is preliminary data.</text>
</comment>
<accession>A0ACC1LRS6</accession>
<sequence length="476" mass="53339">MPTTELPFIDVVDLPDKQPAYTEEEMKAALVLLRAKVAANTHIVPIPASSSHAEVGAYIDAAADALAARHQQGDEDYAQIVAGRAAACKVVTFDIAEIYREDRHTVVSNARIEEALIAYETAIRAAKADAAVLQAAYDDAMNAVHVAHSIAMDVIDAEDHIIAATHATMHNPNHIHIGSDPGMVTFCTFAHLNDPKWRCSFSTKQYHANIGSTWRAEKMGEFVDKLELWLWLSKMPTSKTVSSKETLDLLQYLYATDKFTLHLKMHQSLQVLNMHWNVYEQTKTTIAKYCSIVMAGCTRELTTINMGDAKLHNMCGCLPCPRVKKMTDHWHHTGWRVVMIKEFNTSHVCSSCSTCLPDGQEAFRLCDVGNKHIKSHYKACPINNHFVKQCAMCSIIWNCDINAAHNMAYLGYLLALGLPRPWYFAEHLEFPPKHLQTLYHLPVSHNNIPTGDQAPFPVRHPAPVYRPPVPRNDMLP</sequence>
<dbReference type="EMBL" id="JANBUP010000038">
    <property type="protein sequence ID" value="KAJ2813609.1"/>
    <property type="molecule type" value="Genomic_DNA"/>
</dbReference>
<proteinExistence type="predicted"/>
<evidence type="ECO:0000313" key="2">
    <source>
        <dbReference type="Proteomes" id="UP001140096"/>
    </source>
</evidence>
<evidence type="ECO:0000313" key="1">
    <source>
        <dbReference type="EMBL" id="KAJ2813609.1"/>
    </source>
</evidence>
<feature type="non-terminal residue" evidence="1">
    <location>
        <position position="476"/>
    </location>
</feature>
<organism evidence="1 2">
    <name type="scientific">Coemansia furcata</name>
    <dbReference type="NCBI Taxonomy" id="417177"/>
    <lineage>
        <taxon>Eukaryota</taxon>
        <taxon>Fungi</taxon>
        <taxon>Fungi incertae sedis</taxon>
        <taxon>Zoopagomycota</taxon>
        <taxon>Kickxellomycotina</taxon>
        <taxon>Kickxellomycetes</taxon>
        <taxon>Kickxellales</taxon>
        <taxon>Kickxellaceae</taxon>
        <taxon>Coemansia</taxon>
    </lineage>
</organism>